<dbReference type="Proteomes" id="UP000887579">
    <property type="component" value="Unplaced"/>
</dbReference>
<protein>
    <submittedName>
        <fullName evidence="2">Uncharacterized protein</fullName>
    </submittedName>
</protein>
<accession>A0AC34GK08</accession>
<organism evidence="1 2">
    <name type="scientific">Panagrolaimus sp. ES5</name>
    <dbReference type="NCBI Taxonomy" id="591445"/>
    <lineage>
        <taxon>Eukaryota</taxon>
        <taxon>Metazoa</taxon>
        <taxon>Ecdysozoa</taxon>
        <taxon>Nematoda</taxon>
        <taxon>Chromadorea</taxon>
        <taxon>Rhabditida</taxon>
        <taxon>Tylenchina</taxon>
        <taxon>Panagrolaimomorpha</taxon>
        <taxon>Panagrolaimoidea</taxon>
        <taxon>Panagrolaimidae</taxon>
        <taxon>Panagrolaimus</taxon>
    </lineage>
</organism>
<dbReference type="WBParaSite" id="ES5_v2.g29871.t1">
    <property type="protein sequence ID" value="ES5_v2.g29871.t1"/>
    <property type="gene ID" value="ES5_v2.g29871"/>
</dbReference>
<proteinExistence type="predicted"/>
<evidence type="ECO:0000313" key="1">
    <source>
        <dbReference type="Proteomes" id="UP000887579"/>
    </source>
</evidence>
<name>A0AC34GK08_9BILA</name>
<sequence>MNVSIPSTSLDLVVDDGESHPLIEYTLTFSDNSQLKLLPEYSKLFGMVEDFGKAMALNSLKAEIPMPKPFTKEAVEIVIRYFELLKHNQLFTYFPET</sequence>
<evidence type="ECO:0000313" key="2">
    <source>
        <dbReference type="WBParaSite" id="ES5_v2.g29871.t1"/>
    </source>
</evidence>
<reference evidence="2" key="1">
    <citation type="submission" date="2022-11" db="UniProtKB">
        <authorList>
            <consortium name="WormBaseParasite"/>
        </authorList>
    </citation>
    <scope>IDENTIFICATION</scope>
</reference>